<dbReference type="eggNOG" id="ENOG502ZCGU">
    <property type="taxonomic scope" value="Bacteria"/>
</dbReference>
<sequence>MGIFKTSYGVAMMVNKVSQPGIREAMPLLCNNEGVWEGWYRYYDAKTGELTDQHRSRLFCRLVGEPGHEEYHQTNHYFWDDGRVDVRDFPAWYEDGRIRWDNELIKGWAAAMQPDDYNRSTCLNWTRHNEPGIYLYEMIQVNEDFTKRARTWQWFRDGECYQRTLIDERLVTRDWQNFQDTGAPQN</sequence>
<dbReference type="EMBL" id="JFYZ01000036">
    <property type="protein sequence ID" value="EZP75682.1"/>
    <property type="molecule type" value="Genomic_DNA"/>
</dbReference>
<evidence type="ECO:0000313" key="1">
    <source>
        <dbReference type="EMBL" id="EZP75682.1"/>
    </source>
</evidence>
<dbReference type="PATRIC" id="fig|158500.4.peg.4623"/>
<dbReference type="Proteomes" id="UP000024329">
    <property type="component" value="Unassembled WGS sequence"/>
</dbReference>
<organism evidence="1 2">
    <name type="scientific">Novosphingobium resinovorum</name>
    <dbReference type="NCBI Taxonomy" id="158500"/>
    <lineage>
        <taxon>Bacteria</taxon>
        <taxon>Pseudomonadati</taxon>
        <taxon>Pseudomonadota</taxon>
        <taxon>Alphaproteobacteria</taxon>
        <taxon>Sphingomonadales</taxon>
        <taxon>Sphingomonadaceae</taxon>
        <taxon>Novosphingobium</taxon>
    </lineage>
</organism>
<reference evidence="1 2" key="1">
    <citation type="submission" date="2014-03" db="EMBL/GenBank/DDBJ databases">
        <title>Whole genome sequence of Novosphingobium resinovorum KF1.</title>
        <authorList>
            <person name="Gan H.M."/>
            <person name="Gan H.Y."/>
            <person name="Chew T.H."/>
            <person name="Savka M.A."/>
        </authorList>
    </citation>
    <scope>NUCLEOTIDE SEQUENCE [LARGE SCALE GENOMIC DNA]</scope>
    <source>
        <strain evidence="1 2">KF1</strain>
    </source>
</reference>
<gene>
    <name evidence="1" type="ORF">BV97_04547</name>
</gene>
<accession>A0A031JP97</accession>
<dbReference type="RefSeq" id="WP_231958331.1">
    <property type="nucleotide sequence ID" value="NZ_BSFC01000030.1"/>
</dbReference>
<dbReference type="InterPro" id="IPR012674">
    <property type="entry name" value="Calycin"/>
</dbReference>
<dbReference type="Gene3D" id="2.40.128.20">
    <property type="match status" value="1"/>
</dbReference>
<comment type="caution">
    <text evidence="1">The sequence shown here is derived from an EMBL/GenBank/DDBJ whole genome shotgun (WGS) entry which is preliminary data.</text>
</comment>
<evidence type="ECO:0000313" key="2">
    <source>
        <dbReference type="Proteomes" id="UP000024329"/>
    </source>
</evidence>
<dbReference type="AlphaFoldDB" id="A0A031JP97"/>
<proteinExistence type="predicted"/>
<name>A0A031JP97_9SPHN</name>
<evidence type="ECO:0008006" key="3">
    <source>
        <dbReference type="Google" id="ProtNLM"/>
    </source>
</evidence>
<protein>
    <recommendedName>
        <fullName evidence="3">DUF3598 domain-containing protein</fullName>
    </recommendedName>
</protein>